<organism evidence="3 4">
    <name type="scientific">Parabacteroides goldsteinii DSM 19448 = WAL 12034</name>
    <dbReference type="NCBI Taxonomy" id="927665"/>
    <lineage>
        <taxon>Bacteria</taxon>
        <taxon>Pseudomonadati</taxon>
        <taxon>Bacteroidota</taxon>
        <taxon>Bacteroidia</taxon>
        <taxon>Bacteroidales</taxon>
        <taxon>Tannerellaceae</taxon>
        <taxon>Parabacteroides</taxon>
    </lineage>
</organism>
<dbReference type="AlphaFoldDB" id="A0A0F5JA51"/>
<feature type="coiled-coil region" evidence="1">
    <location>
        <begin position="65"/>
        <end position="196"/>
    </location>
</feature>
<evidence type="ECO:0000313" key="4">
    <source>
        <dbReference type="Proteomes" id="UP000033047"/>
    </source>
</evidence>
<keyword evidence="2" id="KW-0472">Membrane</keyword>
<comment type="caution">
    <text evidence="3">The sequence shown here is derived from an EMBL/GenBank/DDBJ whole genome shotgun (WGS) entry which is preliminary data.</text>
</comment>
<feature type="transmembrane region" description="Helical" evidence="2">
    <location>
        <begin position="42"/>
        <end position="62"/>
    </location>
</feature>
<proteinExistence type="predicted"/>
<sequence>MYKQTGYVLIHLIKHYLCTFIFRRNRMDTEKKETKEINKLSLLIMAVVVLILIIAGAGYYIYQQKQQMNDLVEAYDLDKQTLEDEFNELSMQYEGYQFKVGNDSLMNLLSTEQAKVQRLMEELRTVKATNTKEIARLKKELETLRKIMRNYVVQIDSLNRANEQLQVEKKEAVQKYQRATSQAATLKKEKEKLAERVTIASRLDATGITVTPVNSRGKLAKKIKRMERFVVDFRIAKNITAPVGEKTVYVRIMKPDDDVLVKSRADVFPFEGKDINYSMKKLIEYDGEEYPVTMYWDIEEFLSPGTYRVDIFIDGNLIGKRNFTLED</sequence>
<dbReference type="HOGENOM" id="CLU_081205_0_0_10"/>
<dbReference type="PATRIC" id="fig|927665.4.peg.2833"/>
<accession>A0A0F5JA51</accession>
<gene>
    <name evidence="3" type="ORF">HMPREF1535_02761</name>
</gene>
<dbReference type="STRING" id="927665.HMPREF1535_02761"/>
<name>A0A0F5JA51_9BACT</name>
<keyword evidence="2" id="KW-1133">Transmembrane helix</keyword>
<dbReference type="EMBL" id="AQHV01000013">
    <property type="protein sequence ID" value="KKB54639.1"/>
    <property type="molecule type" value="Genomic_DNA"/>
</dbReference>
<dbReference type="Proteomes" id="UP000033047">
    <property type="component" value="Unassembled WGS sequence"/>
</dbReference>
<keyword evidence="1" id="KW-0175">Coiled coil</keyword>
<evidence type="ECO:0000313" key="3">
    <source>
        <dbReference type="EMBL" id="KKB54639.1"/>
    </source>
</evidence>
<keyword evidence="2" id="KW-0812">Transmembrane</keyword>
<protein>
    <submittedName>
        <fullName evidence="3">Uncharacterized protein</fullName>
    </submittedName>
</protein>
<evidence type="ECO:0000256" key="2">
    <source>
        <dbReference type="SAM" id="Phobius"/>
    </source>
</evidence>
<reference evidence="3 4" key="1">
    <citation type="submission" date="2013-04" db="EMBL/GenBank/DDBJ databases">
        <title>The Genome Sequence of Parabacteroides goldsteinii DSM 19448.</title>
        <authorList>
            <consortium name="The Broad Institute Genomics Platform"/>
            <person name="Earl A."/>
            <person name="Ward D."/>
            <person name="Feldgarden M."/>
            <person name="Gevers D."/>
            <person name="Martens E."/>
            <person name="Sakamoto M."/>
            <person name="Benno Y."/>
            <person name="Song Y."/>
            <person name="Liu C."/>
            <person name="Lee J."/>
            <person name="Bolanos M."/>
            <person name="Vaisanen M.L."/>
            <person name="Finegold S.M."/>
            <person name="Walker B."/>
            <person name="Young S."/>
            <person name="Zeng Q."/>
            <person name="Gargeya S."/>
            <person name="Fitzgerald M."/>
            <person name="Haas B."/>
            <person name="Abouelleil A."/>
            <person name="Allen A.W."/>
            <person name="Alvarado L."/>
            <person name="Arachchi H.M."/>
            <person name="Berlin A.M."/>
            <person name="Chapman S.B."/>
            <person name="Gainer-Dewar J."/>
            <person name="Goldberg J."/>
            <person name="Griggs A."/>
            <person name="Gujja S."/>
            <person name="Hansen M."/>
            <person name="Howarth C."/>
            <person name="Imamovic A."/>
            <person name="Ireland A."/>
            <person name="Larimer J."/>
            <person name="McCowan C."/>
            <person name="Murphy C."/>
            <person name="Pearson M."/>
            <person name="Poon T.W."/>
            <person name="Priest M."/>
            <person name="Roberts A."/>
            <person name="Saif S."/>
            <person name="Shea T."/>
            <person name="Sisk P."/>
            <person name="Sykes S."/>
            <person name="Wortman J."/>
            <person name="Nusbaum C."/>
            <person name="Birren B."/>
        </authorList>
    </citation>
    <scope>NUCLEOTIDE SEQUENCE [LARGE SCALE GENOMIC DNA]</scope>
    <source>
        <strain evidence="3 4">DSM 19448</strain>
    </source>
</reference>
<evidence type="ECO:0000256" key="1">
    <source>
        <dbReference type="SAM" id="Coils"/>
    </source>
</evidence>